<dbReference type="EMBL" id="BQNB010019756">
    <property type="protein sequence ID" value="GJT88713.1"/>
    <property type="molecule type" value="Genomic_DNA"/>
</dbReference>
<comment type="caution">
    <text evidence="2">The sequence shown here is derived from an EMBL/GenBank/DDBJ whole genome shotgun (WGS) entry which is preliminary data.</text>
</comment>
<feature type="region of interest" description="Disordered" evidence="1">
    <location>
        <begin position="61"/>
        <end position="88"/>
    </location>
</feature>
<evidence type="ECO:0000313" key="3">
    <source>
        <dbReference type="Proteomes" id="UP001151760"/>
    </source>
</evidence>
<reference evidence="2" key="1">
    <citation type="journal article" date="2022" name="Int. J. Mol. Sci.">
        <title>Draft Genome of Tanacetum Coccineum: Genomic Comparison of Closely Related Tanacetum-Family Plants.</title>
        <authorList>
            <person name="Yamashiro T."/>
            <person name="Shiraishi A."/>
            <person name="Nakayama K."/>
            <person name="Satake H."/>
        </authorList>
    </citation>
    <scope>NUCLEOTIDE SEQUENCE</scope>
</reference>
<dbReference type="Proteomes" id="UP001151760">
    <property type="component" value="Unassembled WGS sequence"/>
</dbReference>
<evidence type="ECO:0000256" key="1">
    <source>
        <dbReference type="SAM" id="MobiDB-lite"/>
    </source>
</evidence>
<feature type="compositionally biased region" description="Pro residues" evidence="1">
    <location>
        <begin position="67"/>
        <end position="82"/>
    </location>
</feature>
<keyword evidence="3" id="KW-1185">Reference proteome</keyword>
<accession>A0ABQ5HLC7</accession>
<proteinExistence type="predicted"/>
<name>A0ABQ5HLC7_9ASTR</name>
<sequence length="173" mass="19436">MPRYVFSELLPVLKKPNSQVPVGDTNVSFSVKKFKSEMMSTSAVLVDADLPEDVIFNGSTLVSPLPSSSPPNPPLSSPPPSPQVEESQVDLEKKIHNAMIQDSRRKDLIHPWRSIDHNMLLDRNTLMVPPVVGWTDSFVLLYWRGGGWDPTYVSNLKYELLIEICNHVVDPNE</sequence>
<protein>
    <submittedName>
        <fullName evidence="2">Uncharacterized protein</fullName>
    </submittedName>
</protein>
<reference evidence="2" key="2">
    <citation type="submission" date="2022-01" db="EMBL/GenBank/DDBJ databases">
        <authorList>
            <person name="Yamashiro T."/>
            <person name="Shiraishi A."/>
            <person name="Satake H."/>
            <person name="Nakayama K."/>
        </authorList>
    </citation>
    <scope>NUCLEOTIDE SEQUENCE</scope>
</reference>
<evidence type="ECO:0000313" key="2">
    <source>
        <dbReference type="EMBL" id="GJT88713.1"/>
    </source>
</evidence>
<organism evidence="2 3">
    <name type="scientific">Tanacetum coccineum</name>
    <dbReference type="NCBI Taxonomy" id="301880"/>
    <lineage>
        <taxon>Eukaryota</taxon>
        <taxon>Viridiplantae</taxon>
        <taxon>Streptophyta</taxon>
        <taxon>Embryophyta</taxon>
        <taxon>Tracheophyta</taxon>
        <taxon>Spermatophyta</taxon>
        <taxon>Magnoliopsida</taxon>
        <taxon>eudicotyledons</taxon>
        <taxon>Gunneridae</taxon>
        <taxon>Pentapetalae</taxon>
        <taxon>asterids</taxon>
        <taxon>campanulids</taxon>
        <taxon>Asterales</taxon>
        <taxon>Asteraceae</taxon>
        <taxon>Asteroideae</taxon>
        <taxon>Anthemideae</taxon>
        <taxon>Anthemidinae</taxon>
        <taxon>Tanacetum</taxon>
    </lineage>
</organism>
<gene>
    <name evidence="2" type="ORF">Tco_1070430</name>
</gene>